<accession>A0ABQ8FRE0</accession>
<sequence>MDTLLSQYAILERIQYLLEPQDYINLLRSRNKDYRHKADRTDIKYCLNPYLVGNVQGYNDAYDIVLVIAFDDLRSYQQALLDTLNGLVGNIHEEIKESVRDRVVSLLPDAQRPHMSIVRLYLEPQVSDLDSLSFFKEQGSPKPTQTAYDSTPAVFVCGHAAEPLNCPLQPLSIFSSRTTSAVLLAASDNPTFISVRKCHICLSSEEKVENFQLSKDGIGMGGNTALSSEYSVVK</sequence>
<proteinExistence type="predicted"/>
<dbReference type="Proteomes" id="UP000774617">
    <property type="component" value="Unassembled WGS sequence"/>
</dbReference>
<comment type="caution">
    <text evidence="1">The sequence shown here is derived from an EMBL/GenBank/DDBJ whole genome shotgun (WGS) entry which is preliminary data.</text>
</comment>
<protein>
    <submittedName>
        <fullName evidence="1">Uncharacterized protein</fullName>
    </submittedName>
</protein>
<keyword evidence="2" id="KW-1185">Reference proteome</keyword>
<reference evidence="1 2" key="1">
    <citation type="journal article" date="2021" name="Nat. Commun.">
        <title>Genetic determinants of endophytism in the Arabidopsis root mycobiome.</title>
        <authorList>
            <person name="Mesny F."/>
            <person name="Miyauchi S."/>
            <person name="Thiergart T."/>
            <person name="Pickel B."/>
            <person name="Atanasova L."/>
            <person name="Karlsson M."/>
            <person name="Huettel B."/>
            <person name="Barry K.W."/>
            <person name="Haridas S."/>
            <person name="Chen C."/>
            <person name="Bauer D."/>
            <person name="Andreopoulos W."/>
            <person name="Pangilinan J."/>
            <person name="LaButti K."/>
            <person name="Riley R."/>
            <person name="Lipzen A."/>
            <person name="Clum A."/>
            <person name="Drula E."/>
            <person name="Henrissat B."/>
            <person name="Kohler A."/>
            <person name="Grigoriev I.V."/>
            <person name="Martin F.M."/>
            <person name="Hacquard S."/>
        </authorList>
    </citation>
    <scope>NUCLEOTIDE SEQUENCE [LARGE SCALE GENOMIC DNA]</scope>
    <source>
        <strain evidence="1 2">MPI-SDFR-AT-0080</strain>
    </source>
</reference>
<evidence type="ECO:0000313" key="1">
    <source>
        <dbReference type="EMBL" id="KAH7016609.1"/>
    </source>
</evidence>
<organism evidence="1 2">
    <name type="scientific">Macrophomina phaseolina</name>
    <dbReference type="NCBI Taxonomy" id="35725"/>
    <lineage>
        <taxon>Eukaryota</taxon>
        <taxon>Fungi</taxon>
        <taxon>Dikarya</taxon>
        <taxon>Ascomycota</taxon>
        <taxon>Pezizomycotina</taxon>
        <taxon>Dothideomycetes</taxon>
        <taxon>Dothideomycetes incertae sedis</taxon>
        <taxon>Botryosphaeriales</taxon>
        <taxon>Botryosphaeriaceae</taxon>
        <taxon>Macrophomina</taxon>
    </lineage>
</organism>
<dbReference type="EMBL" id="JAGTJR010000075">
    <property type="protein sequence ID" value="KAH7016609.1"/>
    <property type="molecule type" value="Genomic_DNA"/>
</dbReference>
<evidence type="ECO:0000313" key="2">
    <source>
        <dbReference type="Proteomes" id="UP000774617"/>
    </source>
</evidence>
<gene>
    <name evidence="1" type="ORF">B0J12DRAFT_733513</name>
</gene>
<name>A0ABQ8FRE0_9PEZI</name>